<sequence length="97" mass="11347">MPPDAVKSKETWNFKVIKDDLIEFETSNQRKFVGSPKELMSIVLDSHLNIIKEELGEKMIKKVTFTFFEQFSFEAIEKFGKELEEICKLLQIESCLI</sequence>
<reference evidence="2" key="1">
    <citation type="submission" date="2022-11" db="UniProtKB">
        <authorList>
            <consortium name="WormBaseParasite"/>
        </authorList>
    </citation>
    <scope>IDENTIFICATION</scope>
</reference>
<evidence type="ECO:0000313" key="1">
    <source>
        <dbReference type="Proteomes" id="UP000887578"/>
    </source>
</evidence>
<protein>
    <submittedName>
        <fullName evidence="2">Uncharacterized protein</fullName>
    </submittedName>
</protein>
<accession>A0A914PAN5</accession>
<dbReference type="AlphaFoldDB" id="A0A914PAN5"/>
<name>A0A914PAN5_9BILA</name>
<proteinExistence type="predicted"/>
<dbReference type="WBParaSite" id="PDA_v2.g11791.t1">
    <property type="protein sequence ID" value="PDA_v2.g11791.t1"/>
    <property type="gene ID" value="PDA_v2.g11791"/>
</dbReference>
<dbReference type="Proteomes" id="UP000887578">
    <property type="component" value="Unplaced"/>
</dbReference>
<keyword evidence="1" id="KW-1185">Reference proteome</keyword>
<organism evidence="1 2">
    <name type="scientific">Panagrolaimus davidi</name>
    <dbReference type="NCBI Taxonomy" id="227884"/>
    <lineage>
        <taxon>Eukaryota</taxon>
        <taxon>Metazoa</taxon>
        <taxon>Ecdysozoa</taxon>
        <taxon>Nematoda</taxon>
        <taxon>Chromadorea</taxon>
        <taxon>Rhabditida</taxon>
        <taxon>Tylenchina</taxon>
        <taxon>Panagrolaimomorpha</taxon>
        <taxon>Panagrolaimoidea</taxon>
        <taxon>Panagrolaimidae</taxon>
        <taxon>Panagrolaimus</taxon>
    </lineage>
</organism>
<evidence type="ECO:0000313" key="2">
    <source>
        <dbReference type="WBParaSite" id="PDA_v2.g11791.t1"/>
    </source>
</evidence>